<gene>
    <name evidence="6" type="ORF">DPM12_09090</name>
</gene>
<dbReference type="InterPro" id="IPR050109">
    <property type="entry name" value="HTH-type_TetR-like_transc_reg"/>
</dbReference>
<dbReference type="PRINTS" id="PR00455">
    <property type="entry name" value="HTHTETR"/>
</dbReference>
<name>A0A329QTP5_9ACTN</name>
<dbReference type="Gene3D" id="1.10.357.10">
    <property type="entry name" value="Tetracycline Repressor, domain 2"/>
    <property type="match status" value="1"/>
</dbReference>
<evidence type="ECO:0000256" key="2">
    <source>
        <dbReference type="ARBA" id="ARBA00023125"/>
    </source>
</evidence>
<dbReference type="InterPro" id="IPR009057">
    <property type="entry name" value="Homeodomain-like_sf"/>
</dbReference>
<dbReference type="PANTHER" id="PTHR30055:SF234">
    <property type="entry name" value="HTH-TYPE TRANSCRIPTIONAL REGULATOR BETI"/>
    <property type="match status" value="1"/>
</dbReference>
<dbReference type="PROSITE" id="PS50977">
    <property type="entry name" value="HTH_TETR_2"/>
    <property type="match status" value="1"/>
</dbReference>
<evidence type="ECO:0000256" key="3">
    <source>
        <dbReference type="ARBA" id="ARBA00023163"/>
    </source>
</evidence>
<evidence type="ECO:0000256" key="4">
    <source>
        <dbReference type="PROSITE-ProRule" id="PRU00335"/>
    </source>
</evidence>
<keyword evidence="7" id="KW-1185">Reference proteome</keyword>
<dbReference type="SUPFAM" id="SSF46689">
    <property type="entry name" value="Homeodomain-like"/>
    <property type="match status" value="1"/>
</dbReference>
<feature type="DNA-binding region" description="H-T-H motif" evidence="4">
    <location>
        <begin position="38"/>
        <end position="57"/>
    </location>
</feature>
<dbReference type="OrthoDB" id="9805134at2"/>
<dbReference type="AlphaFoldDB" id="A0A329QTP5"/>
<dbReference type="InterPro" id="IPR049484">
    <property type="entry name" value="Rv0078-like_C"/>
</dbReference>
<dbReference type="Pfam" id="PF00440">
    <property type="entry name" value="TetR_N"/>
    <property type="match status" value="1"/>
</dbReference>
<dbReference type="Pfam" id="PF21351">
    <property type="entry name" value="TetR_C_41"/>
    <property type="match status" value="1"/>
</dbReference>
<dbReference type="GO" id="GO:0000976">
    <property type="term" value="F:transcription cis-regulatory region binding"/>
    <property type="evidence" value="ECO:0007669"/>
    <property type="project" value="TreeGrafter"/>
</dbReference>
<dbReference type="EMBL" id="QMIG01000006">
    <property type="protein sequence ID" value="RAW15396.1"/>
    <property type="molecule type" value="Genomic_DNA"/>
</dbReference>
<keyword evidence="1" id="KW-0805">Transcription regulation</keyword>
<protein>
    <submittedName>
        <fullName evidence="6">TetR/AcrR family transcriptional regulator</fullName>
    </submittedName>
</protein>
<evidence type="ECO:0000313" key="7">
    <source>
        <dbReference type="Proteomes" id="UP000250462"/>
    </source>
</evidence>
<reference evidence="6 7" key="1">
    <citation type="submission" date="2018-06" db="EMBL/GenBank/DDBJ databases">
        <title>Phytoactinopolyspora halophila sp. nov., a novel halophilic actinomycete isolated from a saline soil in China.</title>
        <authorList>
            <person name="Tang S.-K."/>
        </authorList>
    </citation>
    <scope>NUCLEOTIDE SEQUENCE [LARGE SCALE GENOMIC DNA]</scope>
    <source>
        <strain evidence="6 7">YIM 96934</strain>
    </source>
</reference>
<keyword evidence="2 4" id="KW-0238">DNA-binding</keyword>
<dbReference type="PROSITE" id="PS01081">
    <property type="entry name" value="HTH_TETR_1"/>
    <property type="match status" value="1"/>
</dbReference>
<keyword evidence="3" id="KW-0804">Transcription</keyword>
<organism evidence="6 7">
    <name type="scientific">Phytoactinopolyspora halophila</name>
    <dbReference type="NCBI Taxonomy" id="1981511"/>
    <lineage>
        <taxon>Bacteria</taxon>
        <taxon>Bacillati</taxon>
        <taxon>Actinomycetota</taxon>
        <taxon>Actinomycetes</taxon>
        <taxon>Jiangellales</taxon>
        <taxon>Jiangellaceae</taxon>
        <taxon>Phytoactinopolyspora</taxon>
    </lineage>
</organism>
<dbReference type="Proteomes" id="UP000250462">
    <property type="component" value="Unassembled WGS sequence"/>
</dbReference>
<evidence type="ECO:0000256" key="1">
    <source>
        <dbReference type="ARBA" id="ARBA00023015"/>
    </source>
</evidence>
<dbReference type="InterPro" id="IPR023772">
    <property type="entry name" value="DNA-bd_HTH_TetR-type_CS"/>
</dbReference>
<accession>A0A329QTP5</accession>
<proteinExistence type="predicted"/>
<feature type="domain" description="HTH tetR-type" evidence="5">
    <location>
        <begin position="15"/>
        <end position="75"/>
    </location>
</feature>
<evidence type="ECO:0000259" key="5">
    <source>
        <dbReference type="PROSITE" id="PS50977"/>
    </source>
</evidence>
<dbReference type="RefSeq" id="WP_112257999.1">
    <property type="nucleotide sequence ID" value="NZ_QMIG01000006.1"/>
</dbReference>
<dbReference type="PANTHER" id="PTHR30055">
    <property type="entry name" value="HTH-TYPE TRANSCRIPTIONAL REGULATOR RUTR"/>
    <property type="match status" value="1"/>
</dbReference>
<comment type="caution">
    <text evidence="6">The sequence shown here is derived from an EMBL/GenBank/DDBJ whole genome shotgun (WGS) entry which is preliminary data.</text>
</comment>
<evidence type="ECO:0000313" key="6">
    <source>
        <dbReference type="EMBL" id="RAW15396.1"/>
    </source>
</evidence>
<sequence length="199" mass="21951">MPPHTRPRTKAEQREETTQNLVEHARELFATYGYAKVSLSQIVTAAGVTKGALYHHFAGKEDLFQAVLTQVHQEVADRVASAAPDADLWTQFIAGCRAFLTASTEPRIQQIMLVDAPSVLGWGVWREIDASTSRQHLEEIVTQLIEQDLISKQPVAPLVHLLSGAMNEAALWLTTSTTRAHDVEATMAALTNLLKSLRT</sequence>
<dbReference type="GO" id="GO:0003700">
    <property type="term" value="F:DNA-binding transcription factor activity"/>
    <property type="evidence" value="ECO:0007669"/>
    <property type="project" value="TreeGrafter"/>
</dbReference>
<dbReference type="InterPro" id="IPR001647">
    <property type="entry name" value="HTH_TetR"/>
</dbReference>